<dbReference type="CDD" id="cd01174">
    <property type="entry name" value="ribokinase"/>
    <property type="match status" value="1"/>
</dbReference>
<evidence type="ECO:0000256" key="4">
    <source>
        <dbReference type="ARBA" id="ARBA00022777"/>
    </source>
</evidence>
<keyword evidence="2 9" id="KW-0479">Metal-binding</keyword>
<keyword evidence="5 9" id="KW-0067">ATP-binding</keyword>
<feature type="binding site" evidence="9">
    <location>
        <begin position="210"/>
        <end position="215"/>
    </location>
    <ligand>
        <name>ATP</name>
        <dbReference type="ChEBI" id="CHEBI:30616"/>
    </ligand>
</feature>
<feature type="binding site" evidence="9">
    <location>
        <begin position="9"/>
        <end position="11"/>
    </location>
    <ligand>
        <name>substrate</name>
    </ligand>
</feature>
<feature type="binding site" evidence="9">
    <location>
        <position position="179"/>
    </location>
    <ligand>
        <name>ATP</name>
        <dbReference type="ChEBI" id="CHEBI:30616"/>
    </ligand>
</feature>
<evidence type="ECO:0000313" key="11">
    <source>
        <dbReference type="EMBL" id="MDQ0537048.1"/>
    </source>
</evidence>
<evidence type="ECO:0000256" key="6">
    <source>
        <dbReference type="ARBA" id="ARBA00022842"/>
    </source>
</evidence>
<dbReference type="EC" id="2.7.1.15" evidence="9"/>
<evidence type="ECO:0000256" key="1">
    <source>
        <dbReference type="ARBA" id="ARBA00022679"/>
    </source>
</evidence>
<feature type="binding site" evidence="9">
    <location>
        <position position="272"/>
    </location>
    <ligand>
        <name>K(+)</name>
        <dbReference type="ChEBI" id="CHEBI:29103"/>
    </ligand>
</feature>
<feature type="binding site" evidence="9">
    <location>
        <position position="135"/>
    </location>
    <ligand>
        <name>substrate</name>
    </ligand>
</feature>
<dbReference type="Pfam" id="PF00294">
    <property type="entry name" value="PfkB"/>
    <property type="match status" value="1"/>
</dbReference>
<dbReference type="InterPro" id="IPR011877">
    <property type="entry name" value="Ribokinase"/>
</dbReference>
<dbReference type="RefSeq" id="WP_209980779.1">
    <property type="nucleotide sequence ID" value="NZ_JAGINO010000005.1"/>
</dbReference>
<evidence type="ECO:0000313" key="12">
    <source>
        <dbReference type="Proteomes" id="UP001244552"/>
    </source>
</evidence>
<comment type="function">
    <text evidence="9">Catalyzes the phosphorylation of ribose at O-5 in a reaction requiring ATP and magnesium. The resulting D-ribose-5-phosphate can then be used either for sythesis of nucleotides, histidine, and tryptophan, or as a component of the pentose phosphate pathway.</text>
</comment>
<feature type="active site" description="Proton acceptor" evidence="9">
    <location>
        <position position="242"/>
    </location>
</feature>
<comment type="similarity">
    <text evidence="9">Belongs to the carbohydrate kinase PfkB family. Ribokinase subfamily.</text>
</comment>
<comment type="cofactor">
    <cofactor evidence="9">
        <name>Mg(2+)</name>
        <dbReference type="ChEBI" id="CHEBI:18420"/>
    </cofactor>
    <text evidence="9">Requires a divalent cation, most likely magnesium in vivo, as an electrophilic catalyst to aid phosphoryl group transfer. It is the chelate of the metal and the nucleotide that is the actual substrate.</text>
</comment>
<comment type="subunit">
    <text evidence="9">Homodimer.</text>
</comment>
<evidence type="ECO:0000256" key="7">
    <source>
        <dbReference type="ARBA" id="ARBA00022958"/>
    </source>
</evidence>
<keyword evidence="1 9" id="KW-0808">Transferase</keyword>
<dbReference type="PRINTS" id="PR00990">
    <property type="entry name" value="RIBOKINASE"/>
</dbReference>
<dbReference type="HAMAP" id="MF_01987">
    <property type="entry name" value="Ribokinase"/>
    <property type="match status" value="1"/>
</dbReference>
<feature type="binding site" evidence="9">
    <location>
        <begin position="37"/>
        <end position="41"/>
    </location>
    <ligand>
        <name>substrate</name>
    </ligand>
</feature>
<name>A0ABU0MV43_9PROT</name>
<evidence type="ECO:0000259" key="10">
    <source>
        <dbReference type="Pfam" id="PF00294"/>
    </source>
</evidence>
<evidence type="ECO:0000256" key="2">
    <source>
        <dbReference type="ARBA" id="ARBA00022723"/>
    </source>
</evidence>
<feature type="binding site" evidence="9">
    <location>
        <begin position="241"/>
        <end position="242"/>
    </location>
    <ligand>
        <name>ATP</name>
        <dbReference type="ChEBI" id="CHEBI:30616"/>
    </ligand>
</feature>
<evidence type="ECO:0000256" key="5">
    <source>
        <dbReference type="ARBA" id="ARBA00022840"/>
    </source>
</evidence>
<feature type="binding site" evidence="9">
    <location>
        <position position="281"/>
    </location>
    <ligand>
        <name>K(+)</name>
        <dbReference type="ChEBI" id="CHEBI:29103"/>
    </ligand>
</feature>
<sequence>MIVVFGSINLDLIFAMDGLPSAGQTLLARSLDLHPGGKGANQAVAAARDGAAVTMAGAVGSDGLRETALSGLRRAGADLSRVAVADRATGTAAICTDAAGRNQIVVAGGANLQARADQVEDALLAPGTVLLVQMETDPGECAALILRAKRLGARIILNLAPAAPLPPPVLDAVDILVVNEDEAAWLGTHLGCAGDAEALSARLGGTVIRTLGGDGVEWAGTEGGGRRPAPRVVARDTTGAGDCFVGVLAAELDRGRPLADAIHRASCAASLSCTRAGGQASLPTAAETDAALAGIPDAAVRLT</sequence>
<keyword evidence="3 9" id="KW-0547">Nucleotide-binding</keyword>
<comment type="caution">
    <text evidence="9">Lacks conserved residue(s) required for the propagation of feature annotation.</text>
</comment>
<dbReference type="InterPro" id="IPR011611">
    <property type="entry name" value="PfkB_dom"/>
</dbReference>
<dbReference type="GO" id="GO:0004747">
    <property type="term" value="F:ribokinase activity"/>
    <property type="evidence" value="ECO:0007669"/>
    <property type="project" value="UniProtKB-EC"/>
</dbReference>
<evidence type="ECO:0000256" key="9">
    <source>
        <dbReference type="HAMAP-Rule" id="MF_01987"/>
    </source>
</evidence>
<dbReference type="Gene3D" id="3.40.1190.20">
    <property type="match status" value="1"/>
</dbReference>
<organism evidence="11 12">
    <name type="scientific">Azospirillum picis</name>
    <dbReference type="NCBI Taxonomy" id="488438"/>
    <lineage>
        <taxon>Bacteria</taxon>
        <taxon>Pseudomonadati</taxon>
        <taxon>Pseudomonadota</taxon>
        <taxon>Alphaproteobacteria</taxon>
        <taxon>Rhodospirillales</taxon>
        <taxon>Azospirillaceae</taxon>
        <taxon>Azospirillum</taxon>
    </lineage>
</organism>
<feature type="binding site" evidence="9">
    <location>
        <position position="277"/>
    </location>
    <ligand>
        <name>K(+)</name>
        <dbReference type="ChEBI" id="CHEBI:29103"/>
    </ligand>
</feature>
<keyword evidence="12" id="KW-1185">Reference proteome</keyword>
<dbReference type="InterPro" id="IPR002139">
    <property type="entry name" value="Ribo/fructo_kinase"/>
</dbReference>
<comment type="activity regulation">
    <text evidence="9">Activated by a monovalent cation that binds near, but not in, the active site. The most likely occupant of the site in vivo is potassium. Ion binding induces a conformational change that may alter substrate affinity.</text>
</comment>
<comment type="caution">
    <text evidence="11">The sequence shown here is derived from an EMBL/GenBank/DDBJ whole genome shotgun (WGS) entry which is preliminary data.</text>
</comment>
<dbReference type="Proteomes" id="UP001244552">
    <property type="component" value="Unassembled WGS sequence"/>
</dbReference>
<comment type="catalytic activity">
    <reaction evidence="9">
        <text>D-ribose + ATP = D-ribose 5-phosphate + ADP + H(+)</text>
        <dbReference type="Rhea" id="RHEA:13697"/>
        <dbReference type="ChEBI" id="CHEBI:15378"/>
        <dbReference type="ChEBI" id="CHEBI:30616"/>
        <dbReference type="ChEBI" id="CHEBI:47013"/>
        <dbReference type="ChEBI" id="CHEBI:78346"/>
        <dbReference type="ChEBI" id="CHEBI:456216"/>
        <dbReference type="EC" id="2.7.1.15"/>
    </reaction>
</comment>
<reference evidence="11 12" key="1">
    <citation type="submission" date="2023-07" db="EMBL/GenBank/DDBJ databases">
        <title>Genomic Encyclopedia of Type Strains, Phase IV (KMG-IV): sequencing the most valuable type-strain genomes for metagenomic binning, comparative biology and taxonomic classification.</title>
        <authorList>
            <person name="Goeker M."/>
        </authorList>
    </citation>
    <scope>NUCLEOTIDE SEQUENCE [LARGE SCALE GENOMIC DNA]</scope>
    <source>
        <strain evidence="11 12">DSM 19922</strain>
    </source>
</reference>
<accession>A0ABU0MV43</accession>
<dbReference type="EMBL" id="JAUSVU010000037">
    <property type="protein sequence ID" value="MDQ0537048.1"/>
    <property type="molecule type" value="Genomic_DNA"/>
</dbReference>
<feature type="binding site" evidence="9">
    <location>
        <position position="238"/>
    </location>
    <ligand>
        <name>K(+)</name>
        <dbReference type="ChEBI" id="CHEBI:29103"/>
    </ligand>
</feature>
<comment type="pathway">
    <text evidence="9">Carbohydrate metabolism; D-ribose degradation; D-ribose 5-phosphate from beta-D-ribopyranose: step 2/2.</text>
</comment>
<evidence type="ECO:0000256" key="3">
    <source>
        <dbReference type="ARBA" id="ARBA00022741"/>
    </source>
</evidence>
<keyword evidence="4 9" id="KW-0418">Kinase</keyword>
<keyword evidence="8 9" id="KW-0119">Carbohydrate metabolism</keyword>
<dbReference type="SUPFAM" id="SSF53613">
    <property type="entry name" value="Ribokinase-like"/>
    <property type="match status" value="1"/>
</dbReference>
<feature type="domain" description="Carbohydrate kinase PfkB" evidence="10">
    <location>
        <begin position="2"/>
        <end position="284"/>
    </location>
</feature>
<feature type="binding site" evidence="9">
    <location>
        <position position="275"/>
    </location>
    <ligand>
        <name>K(+)</name>
        <dbReference type="ChEBI" id="CHEBI:29103"/>
    </ligand>
</feature>
<gene>
    <name evidence="9" type="primary">rbsK</name>
    <name evidence="11" type="ORF">QO018_005947</name>
</gene>
<comment type="subcellular location">
    <subcellularLocation>
        <location evidence="9">Cytoplasm</location>
    </subcellularLocation>
</comment>
<keyword evidence="7 9" id="KW-0630">Potassium</keyword>
<protein>
    <recommendedName>
        <fullName evidence="9">Ribokinase</fullName>
        <shortName evidence="9">RK</shortName>
        <ecNumber evidence="9">2.7.1.15</ecNumber>
    </recommendedName>
</protein>
<feature type="binding site" evidence="9">
    <location>
        <position position="236"/>
    </location>
    <ligand>
        <name>K(+)</name>
        <dbReference type="ChEBI" id="CHEBI:29103"/>
    </ligand>
</feature>
<dbReference type="InterPro" id="IPR029056">
    <property type="entry name" value="Ribokinase-like"/>
</dbReference>
<keyword evidence="9" id="KW-0963">Cytoplasm</keyword>
<keyword evidence="6 9" id="KW-0460">Magnesium</keyword>
<feature type="binding site" evidence="9">
    <location>
        <position position="242"/>
    </location>
    <ligand>
        <name>substrate</name>
    </ligand>
</feature>
<dbReference type="PANTHER" id="PTHR10584:SF166">
    <property type="entry name" value="RIBOKINASE"/>
    <property type="match status" value="1"/>
</dbReference>
<dbReference type="PANTHER" id="PTHR10584">
    <property type="entry name" value="SUGAR KINASE"/>
    <property type="match status" value="1"/>
</dbReference>
<evidence type="ECO:0000256" key="8">
    <source>
        <dbReference type="ARBA" id="ARBA00023277"/>
    </source>
</evidence>
<proteinExistence type="inferred from homology"/>